<comment type="caution">
    <text evidence="1">The sequence shown here is derived from an EMBL/GenBank/DDBJ whole genome shotgun (WGS) entry which is preliminary data.</text>
</comment>
<dbReference type="EMBL" id="JAFFHC010000005">
    <property type="protein sequence ID" value="KAK4675014.1"/>
    <property type="molecule type" value="Genomic_DNA"/>
</dbReference>
<sequence length="88" mass="10421">MIRAQFSTRQHYHRGKRQMDYGVKLLTRKVWTPVFLHITTKREKSDMPQNLSMLCSSRANPTLWPFILVPGNILQQSEREHLGICLER</sequence>
<gene>
    <name evidence="1" type="ORF">QC764_0073570</name>
</gene>
<accession>A0ABR0I447</accession>
<evidence type="ECO:0000313" key="2">
    <source>
        <dbReference type="Proteomes" id="UP001323617"/>
    </source>
</evidence>
<evidence type="ECO:0000313" key="1">
    <source>
        <dbReference type="EMBL" id="KAK4675014.1"/>
    </source>
</evidence>
<keyword evidence="2" id="KW-1185">Reference proteome</keyword>
<organism evidence="1 2">
    <name type="scientific">Podospora pseudoanserina</name>
    <dbReference type="NCBI Taxonomy" id="2609844"/>
    <lineage>
        <taxon>Eukaryota</taxon>
        <taxon>Fungi</taxon>
        <taxon>Dikarya</taxon>
        <taxon>Ascomycota</taxon>
        <taxon>Pezizomycotina</taxon>
        <taxon>Sordariomycetes</taxon>
        <taxon>Sordariomycetidae</taxon>
        <taxon>Sordariales</taxon>
        <taxon>Podosporaceae</taxon>
        <taxon>Podospora</taxon>
    </lineage>
</organism>
<dbReference type="GeneID" id="87961330"/>
<name>A0ABR0I447_9PEZI</name>
<dbReference type="Proteomes" id="UP001323617">
    <property type="component" value="Unassembled WGS sequence"/>
</dbReference>
<proteinExistence type="predicted"/>
<reference evidence="1 2" key="1">
    <citation type="journal article" date="2023" name="bioRxiv">
        <title>High-quality genome assemblies of four members of thePodospora anserinaspecies complex.</title>
        <authorList>
            <person name="Ament-Velasquez S.L."/>
            <person name="Vogan A.A."/>
            <person name="Wallerman O."/>
            <person name="Hartmann F."/>
            <person name="Gautier V."/>
            <person name="Silar P."/>
            <person name="Giraud T."/>
            <person name="Johannesson H."/>
        </authorList>
    </citation>
    <scope>NUCLEOTIDE SEQUENCE [LARGE SCALE GENOMIC DNA]</scope>
    <source>
        <strain evidence="1 2">CBS 124.78</strain>
    </source>
</reference>
<protein>
    <submittedName>
        <fullName evidence="1">Uncharacterized protein</fullName>
    </submittedName>
</protein>
<dbReference type="RefSeq" id="XP_062798484.1">
    <property type="nucleotide sequence ID" value="XM_062940673.1"/>
</dbReference>